<dbReference type="RefSeq" id="XP_012186998.1">
    <property type="nucleotide sequence ID" value="XM_012331608.1"/>
</dbReference>
<gene>
    <name evidence="2" type="ORF">PHSY_000976</name>
</gene>
<dbReference type="Proteomes" id="UP000014071">
    <property type="component" value="Unassembled WGS sequence"/>
</dbReference>
<evidence type="ECO:0000313" key="2">
    <source>
        <dbReference type="EMBL" id="GAC93411.1"/>
    </source>
</evidence>
<feature type="compositionally biased region" description="Polar residues" evidence="1">
    <location>
        <begin position="57"/>
        <end position="66"/>
    </location>
</feature>
<feature type="region of interest" description="Disordered" evidence="1">
    <location>
        <begin position="17"/>
        <end position="66"/>
    </location>
</feature>
<reference evidence="3" key="1">
    <citation type="journal article" date="2013" name="Genome Announc.">
        <title>Draft genome sequence of the basidiomycetous yeast-like fungus Pseudozyma hubeiensis SY62, which produces an abundant amount of the biosurfactant mannosylerythritol lipids.</title>
        <authorList>
            <person name="Konishi M."/>
            <person name="Hatada Y."/>
            <person name="Horiuchi J."/>
        </authorList>
    </citation>
    <scope>NUCLEOTIDE SEQUENCE [LARGE SCALE GENOMIC DNA]</scope>
    <source>
        <strain evidence="3">SY62</strain>
    </source>
</reference>
<dbReference type="HOGENOM" id="CLU_2159537_0_0_1"/>
<protein>
    <submittedName>
        <fullName evidence="2">Nonribosomal peptide synthase</fullName>
    </submittedName>
</protein>
<evidence type="ECO:0000256" key="1">
    <source>
        <dbReference type="SAM" id="MobiDB-lite"/>
    </source>
</evidence>
<feature type="compositionally biased region" description="Basic and acidic residues" evidence="1">
    <location>
        <begin position="46"/>
        <end position="56"/>
    </location>
</feature>
<name>R9NXT2_PSEHS</name>
<dbReference type="GeneID" id="24106277"/>
<organism evidence="2 3">
    <name type="scientific">Pseudozyma hubeiensis (strain SY62)</name>
    <name type="common">Yeast</name>
    <dbReference type="NCBI Taxonomy" id="1305764"/>
    <lineage>
        <taxon>Eukaryota</taxon>
        <taxon>Fungi</taxon>
        <taxon>Dikarya</taxon>
        <taxon>Basidiomycota</taxon>
        <taxon>Ustilaginomycotina</taxon>
        <taxon>Ustilaginomycetes</taxon>
        <taxon>Ustilaginales</taxon>
        <taxon>Ustilaginaceae</taxon>
        <taxon>Pseudozyma</taxon>
    </lineage>
</organism>
<keyword evidence="3" id="KW-1185">Reference proteome</keyword>
<proteinExistence type="predicted"/>
<sequence length="111" mass="12220">MRDVECGLKGDKRLVPNDIVASNTKTQKKRRSTLSAASSPEVCLRTVREGATEQDPRSPTNSRTQQTLERLYKAIIEGYDVPQIPSVGAQRFAILPCGDITRHAATVPCRP</sequence>
<accession>R9NXT2</accession>
<dbReference type="AlphaFoldDB" id="R9NXT2"/>
<dbReference type="EMBL" id="DF238776">
    <property type="protein sequence ID" value="GAC93411.1"/>
    <property type="molecule type" value="Genomic_DNA"/>
</dbReference>
<evidence type="ECO:0000313" key="3">
    <source>
        <dbReference type="Proteomes" id="UP000014071"/>
    </source>
</evidence>